<protein>
    <recommendedName>
        <fullName evidence="5">Mid2 domain-containing protein</fullName>
    </recommendedName>
</protein>
<comment type="caution">
    <text evidence="3">The sequence shown here is derived from an EMBL/GenBank/DDBJ whole genome shotgun (WGS) entry which is preliminary data.</text>
</comment>
<dbReference type="EMBL" id="AWSO01000032">
    <property type="protein sequence ID" value="ESK97196.1"/>
    <property type="molecule type" value="Genomic_DNA"/>
</dbReference>
<keyword evidence="2" id="KW-1133">Transmembrane helix</keyword>
<dbReference type="AlphaFoldDB" id="V2XWH1"/>
<feature type="transmembrane region" description="Helical" evidence="2">
    <location>
        <begin position="113"/>
        <end position="137"/>
    </location>
</feature>
<evidence type="ECO:0000313" key="3">
    <source>
        <dbReference type="EMBL" id="ESK97196.1"/>
    </source>
</evidence>
<evidence type="ECO:0000256" key="2">
    <source>
        <dbReference type="SAM" id="Phobius"/>
    </source>
</evidence>
<evidence type="ECO:0000313" key="4">
    <source>
        <dbReference type="Proteomes" id="UP000017559"/>
    </source>
</evidence>
<sequence>MPDPSSQATINNVGAIETSIKTMTQTVAPESPLPTTTSSSYSSAIIDINYVTDIVTTTTNGTTITVSSTLTANALTHTTAISAASTSTELSPVDTQPPSPTNISQSNPQHTKAVVIGAVLGTLLGVLLILTLILVYIRYRRRKYNSTASSIAFDREKMVSGHWWSSPRYTFGKRSHIDTRHESEPDDVSLAPSDSVSQLWSKGDPSDRLVPLRAPHFSEKVDGN</sequence>
<dbReference type="HOGENOM" id="CLU_1235308_0_0_1"/>
<dbReference type="KEGG" id="mrr:Moror_950"/>
<reference evidence="3 4" key="1">
    <citation type="journal article" date="2014" name="BMC Genomics">
        <title>Genome and secretome analysis of the hemibiotrophic fungal pathogen, Moniliophthora roreri, which causes frosty pod rot disease of cacao: mechanisms of the biotrophic and necrotrophic phases.</title>
        <authorList>
            <person name="Meinhardt L.W."/>
            <person name="Costa G.G.L."/>
            <person name="Thomazella D.P.T."/>
            <person name="Teixeira P.J.P.L."/>
            <person name="Carazzolle M.F."/>
            <person name="Schuster S.C."/>
            <person name="Carlson J.E."/>
            <person name="Guiltinan M.J."/>
            <person name="Mieczkowski P."/>
            <person name="Farmer A."/>
            <person name="Ramaraj T."/>
            <person name="Crozier J."/>
            <person name="Davis R.E."/>
            <person name="Shao J."/>
            <person name="Melnick R.L."/>
            <person name="Pereira G.A.G."/>
            <person name="Bailey B.A."/>
        </authorList>
    </citation>
    <scope>NUCLEOTIDE SEQUENCE [LARGE SCALE GENOMIC DNA]</scope>
    <source>
        <strain evidence="3 4">MCA 2997</strain>
    </source>
</reference>
<keyword evidence="2" id="KW-0472">Membrane</keyword>
<keyword evidence="4" id="KW-1185">Reference proteome</keyword>
<feature type="region of interest" description="Disordered" evidence="1">
    <location>
        <begin position="180"/>
        <end position="224"/>
    </location>
</feature>
<feature type="region of interest" description="Disordered" evidence="1">
    <location>
        <begin position="85"/>
        <end position="108"/>
    </location>
</feature>
<dbReference type="Proteomes" id="UP000017559">
    <property type="component" value="Unassembled WGS sequence"/>
</dbReference>
<evidence type="ECO:0000256" key="1">
    <source>
        <dbReference type="SAM" id="MobiDB-lite"/>
    </source>
</evidence>
<gene>
    <name evidence="3" type="ORF">Moror_950</name>
</gene>
<keyword evidence="2" id="KW-0812">Transmembrane</keyword>
<organism evidence="3 4">
    <name type="scientific">Moniliophthora roreri (strain MCA 2997)</name>
    <name type="common">Cocoa frosty pod rot fungus</name>
    <name type="synonym">Crinipellis roreri</name>
    <dbReference type="NCBI Taxonomy" id="1381753"/>
    <lineage>
        <taxon>Eukaryota</taxon>
        <taxon>Fungi</taxon>
        <taxon>Dikarya</taxon>
        <taxon>Basidiomycota</taxon>
        <taxon>Agaricomycotina</taxon>
        <taxon>Agaricomycetes</taxon>
        <taxon>Agaricomycetidae</taxon>
        <taxon>Agaricales</taxon>
        <taxon>Marasmiineae</taxon>
        <taxon>Marasmiaceae</taxon>
        <taxon>Moniliophthora</taxon>
    </lineage>
</organism>
<accession>V2XWH1</accession>
<evidence type="ECO:0008006" key="5">
    <source>
        <dbReference type="Google" id="ProtNLM"/>
    </source>
</evidence>
<proteinExistence type="predicted"/>
<name>V2XWH1_MONRO</name>